<organism evidence="4 5">
    <name type="scientific">Zostera marina</name>
    <name type="common">Eelgrass</name>
    <dbReference type="NCBI Taxonomy" id="29655"/>
    <lineage>
        <taxon>Eukaryota</taxon>
        <taxon>Viridiplantae</taxon>
        <taxon>Streptophyta</taxon>
        <taxon>Embryophyta</taxon>
        <taxon>Tracheophyta</taxon>
        <taxon>Spermatophyta</taxon>
        <taxon>Magnoliopsida</taxon>
        <taxon>Liliopsida</taxon>
        <taxon>Zosteraceae</taxon>
        <taxon>Zostera</taxon>
    </lineage>
</organism>
<evidence type="ECO:0000313" key="5">
    <source>
        <dbReference type="Proteomes" id="UP000036987"/>
    </source>
</evidence>
<gene>
    <name evidence="4" type="ORF">ZOSMA_171G00240</name>
</gene>
<dbReference type="Proteomes" id="UP000036987">
    <property type="component" value="Unassembled WGS sequence"/>
</dbReference>
<name>A0A0K9PUK8_ZOSMR</name>
<dbReference type="AlphaFoldDB" id="A0A0K9PUK8"/>
<reference evidence="5" key="1">
    <citation type="journal article" date="2016" name="Nature">
        <title>The genome of the seagrass Zostera marina reveals angiosperm adaptation to the sea.</title>
        <authorList>
            <person name="Olsen J.L."/>
            <person name="Rouze P."/>
            <person name="Verhelst B."/>
            <person name="Lin Y.-C."/>
            <person name="Bayer T."/>
            <person name="Collen J."/>
            <person name="Dattolo E."/>
            <person name="De Paoli E."/>
            <person name="Dittami S."/>
            <person name="Maumus F."/>
            <person name="Michel G."/>
            <person name="Kersting A."/>
            <person name="Lauritano C."/>
            <person name="Lohaus R."/>
            <person name="Toepel M."/>
            <person name="Tonon T."/>
            <person name="Vanneste K."/>
            <person name="Amirebrahimi M."/>
            <person name="Brakel J."/>
            <person name="Bostroem C."/>
            <person name="Chovatia M."/>
            <person name="Grimwood J."/>
            <person name="Jenkins J.W."/>
            <person name="Jueterbock A."/>
            <person name="Mraz A."/>
            <person name="Stam W.T."/>
            <person name="Tice H."/>
            <person name="Bornberg-Bauer E."/>
            <person name="Green P.J."/>
            <person name="Pearson G.A."/>
            <person name="Procaccini G."/>
            <person name="Duarte C.M."/>
            <person name="Schmutz J."/>
            <person name="Reusch T.B.H."/>
            <person name="Van de Peer Y."/>
        </authorList>
    </citation>
    <scope>NUCLEOTIDE SEQUENCE [LARGE SCALE GENOMIC DNA]</scope>
    <source>
        <strain evidence="5">cv. Finnish</strain>
    </source>
</reference>
<dbReference type="PANTHER" id="PTHR31415:SF20">
    <property type="entry name" value="NDR1_HIN1-LIKE PROTEIN 26"/>
    <property type="match status" value="1"/>
</dbReference>
<protein>
    <submittedName>
        <fullName evidence="4">Harpin-induced like protein 12</fullName>
    </submittedName>
</protein>
<dbReference type="GO" id="GO:0098542">
    <property type="term" value="P:defense response to other organism"/>
    <property type="evidence" value="ECO:0007669"/>
    <property type="project" value="InterPro"/>
</dbReference>
<feature type="transmembrane region" description="Helical" evidence="3">
    <location>
        <begin position="6"/>
        <end position="28"/>
    </location>
</feature>
<dbReference type="OrthoDB" id="1920039at2759"/>
<sequence>MPNKKVVYIFSSILFSLVSISVLIYVILHPSNPEFQLRDVGASHLVTLSSPQQLLLQNSTIRFTLISKNPNAHVGLFYDNLRACAAFRGQFITAVTDMPPFFQGNHDTNILSAFLYGTGVSTLPDSSFRHHDRTVGEITKIVVKIKLVGSIRWKVGSWVSNRHRAKIDCVAAMGFRQGMMRSKQPTKCSINLPPLM</sequence>
<dbReference type="PANTHER" id="PTHR31415">
    <property type="entry name" value="OS05G0367900 PROTEIN"/>
    <property type="match status" value="1"/>
</dbReference>
<keyword evidence="3" id="KW-1133">Transmembrane helix</keyword>
<comment type="caution">
    <text evidence="4">The sequence shown here is derived from an EMBL/GenBank/DDBJ whole genome shotgun (WGS) entry which is preliminary data.</text>
</comment>
<evidence type="ECO:0000256" key="3">
    <source>
        <dbReference type="SAM" id="Phobius"/>
    </source>
</evidence>
<keyword evidence="2 3" id="KW-0472">Membrane</keyword>
<dbReference type="EMBL" id="LFYR01000647">
    <property type="protein sequence ID" value="KMZ71947.1"/>
    <property type="molecule type" value="Genomic_DNA"/>
</dbReference>
<evidence type="ECO:0000256" key="1">
    <source>
        <dbReference type="ARBA" id="ARBA00004370"/>
    </source>
</evidence>
<dbReference type="OMA" id="VAFDPNM"/>
<dbReference type="GO" id="GO:0009506">
    <property type="term" value="C:plasmodesma"/>
    <property type="evidence" value="ECO:0000318"/>
    <property type="project" value="GO_Central"/>
</dbReference>
<dbReference type="InterPro" id="IPR044839">
    <property type="entry name" value="NDR1-like"/>
</dbReference>
<evidence type="ECO:0000313" key="4">
    <source>
        <dbReference type="EMBL" id="KMZ71947.1"/>
    </source>
</evidence>
<proteinExistence type="predicted"/>
<comment type="subcellular location">
    <subcellularLocation>
        <location evidence="1">Membrane</location>
    </subcellularLocation>
</comment>
<evidence type="ECO:0000256" key="2">
    <source>
        <dbReference type="ARBA" id="ARBA00023136"/>
    </source>
</evidence>
<keyword evidence="5" id="KW-1185">Reference proteome</keyword>
<accession>A0A0K9PUK8</accession>
<dbReference type="GO" id="GO:0005886">
    <property type="term" value="C:plasma membrane"/>
    <property type="evidence" value="ECO:0000318"/>
    <property type="project" value="GO_Central"/>
</dbReference>
<keyword evidence="3" id="KW-0812">Transmembrane</keyword>